<dbReference type="Gene3D" id="1.20.1280.50">
    <property type="match status" value="1"/>
</dbReference>
<dbReference type="InterPro" id="IPR052805">
    <property type="entry name" value="GEF_Ubiquitin-Prot_Reg"/>
</dbReference>
<dbReference type="InterPro" id="IPR001810">
    <property type="entry name" value="F-box_dom"/>
</dbReference>
<feature type="non-terminal residue" evidence="3">
    <location>
        <position position="413"/>
    </location>
</feature>
<dbReference type="SUPFAM" id="SSF81383">
    <property type="entry name" value="F-box domain"/>
    <property type="match status" value="1"/>
</dbReference>
<dbReference type="STRING" id="33528.ENSGAFP00000013839"/>
<dbReference type="PANTHER" id="PTHR46857:SF2">
    <property type="entry name" value="F-BOX ONLY PROTEIN 16"/>
    <property type="match status" value="1"/>
</dbReference>
<dbReference type="Proteomes" id="UP000250572">
    <property type="component" value="Unassembled WGS sequence"/>
</dbReference>
<accession>A0A315VVF0</accession>
<protein>
    <recommendedName>
        <fullName evidence="2">F-box domain-containing protein</fullName>
    </recommendedName>
</protein>
<feature type="compositionally biased region" description="Polar residues" evidence="1">
    <location>
        <begin position="296"/>
        <end position="308"/>
    </location>
</feature>
<feature type="region of interest" description="Disordered" evidence="1">
    <location>
        <begin position="335"/>
        <end position="366"/>
    </location>
</feature>
<feature type="region of interest" description="Disordered" evidence="1">
    <location>
        <begin position="293"/>
        <end position="318"/>
    </location>
</feature>
<evidence type="ECO:0000259" key="2">
    <source>
        <dbReference type="PROSITE" id="PS50181"/>
    </source>
</evidence>
<organism evidence="3 4">
    <name type="scientific">Gambusia affinis</name>
    <name type="common">Western mosquitofish</name>
    <name type="synonym">Heterandria affinis</name>
    <dbReference type="NCBI Taxonomy" id="33528"/>
    <lineage>
        <taxon>Eukaryota</taxon>
        <taxon>Metazoa</taxon>
        <taxon>Chordata</taxon>
        <taxon>Craniata</taxon>
        <taxon>Vertebrata</taxon>
        <taxon>Euteleostomi</taxon>
        <taxon>Actinopterygii</taxon>
        <taxon>Neopterygii</taxon>
        <taxon>Teleostei</taxon>
        <taxon>Neoteleostei</taxon>
        <taxon>Acanthomorphata</taxon>
        <taxon>Ovalentaria</taxon>
        <taxon>Atherinomorphae</taxon>
        <taxon>Cyprinodontiformes</taxon>
        <taxon>Poeciliidae</taxon>
        <taxon>Poeciliinae</taxon>
        <taxon>Gambusia</taxon>
    </lineage>
</organism>
<dbReference type="PANTHER" id="PTHR46857">
    <property type="entry name" value="EPITHELIAL CELL-TRANSFORMING SEQUENCE 2 ONCOGENE-LIKE"/>
    <property type="match status" value="1"/>
</dbReference>
<reference evidence="3 4" key="1">
    <citation type="journal article" date="2018" name="G3 (Bethesda)">
        <title>A High-Quality Reference Genome for the Invasive Mosquitofish Gambusia affinis Using a Chicago Library.</title>
        <authorList>
            <person name="Hoffberg S.L."/>
            <person name="Troendle N.J."/>
            <person name="Glenn T.C."/>
            <person name="Mahmud O."/>
            <person name="Louha S."/>
            <person name="Chalopin D."/>
            <person name="Bennetzen J.L."/>
            <person name="Mauricio R."/>
        </authorList>
    </citation>
    <scope>NUCLEOTIDE SEQUENCE [LARGE SCALE GENOMIC DNA]</scope>
    <source>
        <strain evidence="3">NE01/NJP1002.9</strain>
        <tissue evidence="3">Muscle</tissue>
    </source>
</reference>
<evidence type="ECO:0000256" key="1">
    <source>
        <dbReference type="SAM" id="MobiDB-lite"/>
    </source>
</evidence>
<feature type="region of interest" description="Disordered" evidence="1">
    <location>
        <begin position="216"/>
        <end position="270"/>
    </location>
</feature>
<dbReference type="Pfam" id="PF12937">
    <property type="entry name" value="F-box-like"/>
    <property type="match status" value="1"/>
</dbReference>
<keyword evidence="4" id="KW-1185">Reference proteome</keyword>
<gene>
    <name evidence="3" type="ORF">CCH79_00000242</name>
</gene>
<sequence>MNLFPTIIHGEGSVMLWARFFSKASGTWNFMHSYRMPLELRSSSSRATMQTKRSAWTPLNHPLINSKLFDERRHLLAKWFGSWSDSQRKAVLGDFVLRCSVEQLRFLSLTVSRRLPLQAADFTSLLPRALCLYLFSFLDPRSLCRCAQVSWHWRSIVELDQLWMAKCLRLGWCITFSPSAFEQGVWKRHYIETVLDLRRRLLQTPSMPLELEIPSAISGGRKEPPELVKNDKEHPVATMQPPESSSRSGLKTEKKAKALPPWRDSDRHPKDTIRFNYLDNLDPIKILESMPRQMRSKTSTCHSGASQNRDGKRKTPSEATYKLRKAKSLMFLRAQDSSPPVPANRLPTDPRTQTRPLWASPAQDHPIPTETAMNLLSMTQWNAGVRPGPVRTPVPQLSLEALKAARRSQRSTP</sequence>
<evidence type="ECO:0000313" key="4">
    <source>
        <dbReference type="Proteomes" id="UP000250572"/>
    </source>
</evidence>
<dbReference type="EMBL" id="NHOQ01001000">
    <property type="protein sequence ID" value="PWA27546.1"/>
    <property type="molecule type" value="Genomic_DNA"/>
</dbReference>
<dbReference type="InterPro" id="IPR036047">
    <property type="entry name" value="F-box-like_dom_sf"/>
</dbReference>
<evidence type="ECO:0000313" key="3">
    <source>
        <dbReference type="EMBL" id="PWA27546.1"/>
    </source>
</evidence>
<feature type="compositionally biased region" description="Basic and acidic residues" evidence="1">
    <location>
        <begin position="220"/>
        <end position="235"/>
    </location>
</feature>
<comment type="caution">
    <text evidence="3">The sequence shown here is derived from an EMBL/GenBank/DDBJ whole genome shotgun (WGS) entry which is preliminary data.</text>
</comment>
<name>A0A315VVF0_GAMAF</name>
<dbReference type="SMART" id="SM00256">
    <property type="entry name" value="FBOX"/>
    <property type="match status" value="1"/>
</dbReference>
<proteinExistence type="predicted"/>
<feature type="domain" description="F-box" evidence="2">
    <location>
        <begin position="120"/>
        <end position="166"/>
    </location>
</feature>
<dbReference type="PROSITE" id="PS50181">
    <property type="entry name" value="FBOX"/>
    <property type="match status" value="1"/>
</dbReference>
<dbReference type="AlphaFoldDB" id="A0A315VVF0"/>